<evidence type="ECO:0000313" key="8">
    <source>
        <dbReference type="EMBL" id="KAF4122394.1"/>
    </source>
</evidence>
<comment type="caution">
    <text evidence="8">The sequence shown here is derived from an EMBL/GenBank/DDBJ whole genome shotgun (WGS) entry which is preliminary data.</text>
</comment>
<dbReference type="GeneID" id="55973609"/>
<feature type="transmembrane region" description="Helical" evidence="6">
    <location>
        <begin position="67"/>
        <end position="85"/>
    </location>
</feature>
<feature type="transmembrane region" description="Helical" evidence="6">
    <location>
        <begin position="263"/>
        <end position="282"/>
    </location>
</feature>
<dbReference type="AlphaFoldDB" id="A0A9P4YV69"/>
<organism evidence="8 9">
    <name type="scientific">Geosmithia morbida</name>
    <dbReference type="NCBI Taxonomy" id="1094350"/>
    <lineage>
        <taxon>Eukaryota</taxon>
        <taxon>Fungi</taxon>
        <taxon>Dikarya</taxon>
        <taxon>Ascomycota</taxon>
        <taxon>Pezizomycotina</taxon>
        <taxon>Sordariomycetes</taxon>
        <taxon>Hypocreomycetidae</taxon>
        <taxon>Hypocreales</taxon>
        <taxon>Bionectriaceae</taxon>
        <taxon>Geosmithia</taxon>
    </lineage>
</organism>
<dbReference type="Proteomes" id="UP000749293">
    <property type="component" value="Unassembled WGS sequence"/>
</dbReference>
<evidence type="ECO:0000256" key="1">
    <source>
        <dbReference type="ARBA" id="ARBA00004141"/>
    </source>
</evidence>
<feature type="compositionally biased region" description="Basic and acidic residues" evidence="5">
    <location>
        <begin position="132"/>
        <end position="141"/>
    </location>
</feature>
<evidence type="ECO:0000256" key="4">
    <source>
        <dbReference type="ARBA" id="ARBA00023136"/>
    </source>
</evidence>
<dbReference type="OrthoDB" id="2796277at2759"/>
<reference evidence="8" key="1">
    <citation type="submission" date="2020-03" db="EMBL/GenBank/DDBJ databases">
        <title>Site-based positive gene gene selection in Geosmithia morbida across the United States reveals a broad range of putative effectors and factors for local host and environmental adapation.</title>
        <authorList>
            <person name="Onufrak A."/>
            <person name="Murdoch R.W."/>
            <person name="Gazis R."/>
            <person name="Huff M."/>
            <person name="Staton M."/>
            <person name="Klingeman W."/>
            <person name="Hadziabdic D."/>
        </authorList>
    </citation>
    <scope>NUCLEOTIDE SEQUENCE</scope>
    <source>
        <strain evidence="8">1262</strain>
    </source>
</reference>
<evidence type="ECO:0000256" key="5">
    <source>
        <dbReference type="SAM" id="MobiDB-lite"/>
    </source>
</evidence>
<evidence type="ECO:0000313" key="9">
    <source>
        <dbReference type="Proteomes" id="UP000749293"/>
    </source>
</evidence>
<feature type="domain" description="Wax synthase" evidence="7">
    <location>
        <begin position="372"/>
        <end position="459"/>
    </location>
</feature>
<accession>A0A9P4YV69</accession>
<dbReference type="RefSeq" id="XP_035321046.1">
    <property type="nucleotide sequence ID" value="XM_035469351.1"/>
</dbReference>
<name>A0A9P4YV69_9HYPO</name>
<feature type="transmembrane region" description="Helical" evidence="6">
    <location>
        <begin position="91"/>
        <end position="116"/>
    </location>
</feature>
<dbReference type="EMBL" id="JAANYQ010000009">
    <property type="protein sequence ID" value="KAF4122394.1"/>
    <property type="molecule type" value="Genomic_DNA"/>
</dbReference>
<evidence type="ECO:0000259" key="7">
    <source>
        <dbReference type="Pfam" id="PF13813"/>
    </source>
</evidence>
<keyword evidence="9" id="KW-1185">Reference proteome</keyword>
<keyword evidence="4 6" id="KW-0472">Membrane</keyword>
<comment type="subcellular location">
    <subcellularLocation>
        <location evidence="1">Membrane</location>
        <topology evidence="1">Multi-pass membrane protein</topology>
    </subcellularLocation>
</comment>
<dbReference type="InterPro" id="IPR032805">
    <property type="entry name" value="Wax_synthase_dom"/>
</dbReference>
<dbReference type="GO" id="GO:0016020">
    <property type="term" value="C:membrane"/>
    <property type="evidence" value="ECO:0007669"/>
    <property type="project" value="UniProtKB-SubCell"/>
</dbReference>
<evidence type="ECO:0000256" key="2">
    <source>
        <dbReference type="ARBA" id="ARBA00022692"/>
    </source>
</evidence>
<feature type="transmembrane region" description="Helical" evidence="6">
    <location>
        <begin position="456"/>
        <end position="475"/>
    </location>
</feature>
<proteinExistence type="predicted"/>
<sequence>MSDFKNVPLEHLADFVRAKYRAEFTQAVADGRSLPFTLPYGILGAFIVPTLWLAIPHLHSQWMRGMQWLVVAFVIVFNIHVAQDVSSSNMAFAYASGLMAGWGTLSTMNILVWNDAQKDAARIMRRPKVAKADRNDGDRHAFNVSSAQDQLRHRKHDTATSRKAETAQVATQVEYEYVWQPFPIDGTFLERLNWAFDLMTDLRFDSLMTNFNLAGWNWAPSILPRPKVPSSNGIPYGTPVDIASIPVSTESGYRLCATESEFLWGRIGTIATMYIILDFLAVTMTSDPYFIVGSEYASLMNLDNLPHYLKRDDELQPFEQYLMLEALYVYRQVSCVVAVAAAISLFLNINDLFQYYVFSYFFPSRGELWQQPPTFGSITPTFVRGLAGLWGSTWHQSFRVPFAAPAKWLLRRGYIKKGTPVAGLTLLLVSFMQSGLLHASGSASSMGPGSIWRTPIFFMLQALGIIIQVGGSFALPKYLPSAIRPSHDACYAINFVFQMLWLHATGSLFTMDLSDAGLWLLEPVPFSFFRMVGYGFPHDNWWRWDGHYMPRWYTAKNWWQSGIAL</sequence>
<feature type="transmembrane region" description="Helical" evidence="6">
    <location>
        <begin position="418"/>
        <end position="436"/>
    </location>
</feature>
<evidence type="ECO:0000256" key="6">
    <source>
        <dbReference type="SAM" id="Phobius"/>
    </source>
</evidence>
<keyword evidence="3 6" id="KW-1133">Transmembrane helix</keyword>
<feature type="transmembrane region" description="Helical" evidence="6">
    <location>
        <begin position="38"/>
        <end position="55"/>
    </location>
</feature>
<protein>
    <recommendedName>
        <fullName evidence="7">Wax synthase domain-containing protein</fullName>
    </recommendedName>
</protein>
<feature type="transmembrane region" description="Helical" evidence="6">
    <location>
        <begin position="328"/>
        <end position="349"/>
    </location>
</feature>
<keyword evidence="2 6" id="KW-0812">Transmembrane</keyword>
<evidence type="ECO:0000256" key="3">
    <source>
        <dbReference type="ARBA" id="ARBA00022989"/>
    </source>
</evidence>
<gene>
    <name evidence="8" type="ORF">GMORB2_7386</name>
</gene>
<feature type="region of interest" description="Disordered" evidence="5">
    <location>
        <begin position="132"/>
        <end position="162"/>
    </location>
</feature>
<dbReference type="Pfam" id="PF13813">
    <property type="entry name" value="MBOAT_2"/>
    <property type="match status" value="1"/>
</dbReference>